<feature type="domain" description="Enoyl reductase (ER)" evidence="1">
    <location>
        <begin position="12"/>
        <end position="309"/>
    </location>
</feature>
<reference evidence="2 3" key="1">
    <citation type="submission" date="2015-02" db="EMBL/GenBank/DDBJ databases">
        <title>Draft genome sequences of ten Microbacterium spp. with emphasis on heavy metal contaminated environments.</title>
        <authorList>
            <person name="Corretto E."/>
        </authorList>
    </citation>
    <scope>NUCLEOTIDE SEQUENCE [LARGE SCALE GENOMIC DNA]</scope>
    <source>
        <strain evidence="2 3">DSM 23848</strain>
    </source>
</reference>
<dbReference type="RefSeq" id="WP_045251371.1">
    <property type="nucleotide sequence ID" value="NZ_JYIT01000082.1"/>
</dbReference>
<dbReference type="SUPFAM" id="SSF50129">
    <property type="entry name" value="GroES-like"/>
    <property type="match status" value="1"/>
</dbReference>
<keyword evidence="3" id="KW-1185">Reference proteome</keyword>
<gene>
    <name evidence="2" type="ORF">RL72_02696</name>
</gene>
<dbReference type="InterPro" id="IPR013154">
    <property type="entry name" value="ADH-like_N"/>
</dbReference>
<dbReference type="SUPFAM" id="SSF51735">
    <property type="entry name" value="NAD(P)-binding Rossmann-fold domains"/>
    <property type="match status" value="1"/>
</dbReference>
<evidence type="ECO:0000313" key="2">
    <source>
        <dbReference type="EMBL" id="KJL20771.1"/>
    </source>
</evidence>
<dbReference type="GO" id="GO:0016491">
    <property type="term" value="F:oxidoreductase activity"/>
    <property type="evidence" value="ECO:0007669"/>
    <property type="project" value="InterPro"/>
</dbReference>
<dbReference type="PANTHER" id="PTHR44013:SF1">
    <property type="entry name" value="ZINC-TYPE ALCOHOL DEHYDROGENASE-LIKE PROTEIN C16A3.02C"/>
    <property type="match status" value="1"/>
</dbReference>
<sequence>MRAAVYSSAGPAAEVIAVQEVDAPVAGAGEVLVRVAAVGLNPVDVKIRAAGHDFGAIRYTERPGWDVAGTVVAVGPGVAGWSEGDAVFALARFPEAAHTLAELVALPVSDIAAAPRAWSAAQAGAAPLAALTAWQALDAAGVGADDGARVLVLGGAGGVGHLVVQLAKARGAHVIATAGPAKQELVTAWGADEMVDHHDDDALAAIEPVDAVIVTVSDTLPPRGAIREGTAVVTITGYSAAQEAELRAGGADPVRRILVAANGPQLAEISALADAGRLTVHLDSEYRLSDLAAAQERVETGHVTGKVVVLVDPRD</sequence>
<dbReference type="CDD" id="cd05289">
    <property type="entry name" value="MDR_like_2"/>
    <property type="match status" value="1"/>
</dbReference>
<comment type="caution">
    <text evidence="2">The sequence shown here is derived from an EMBL/GenBank/DDBJ whole genome shotgun (WGS) entry which is preliminary data.</text>
</comment>
<evidence type="ECO:0000313" key="3">
    <source>
        <dbReference type="Proteomes" id="UP000033448"/>
    </source>
</evidence>
<name>A0A0F0KNG0_9MICO</name>
<dbReference type="SMART" id="SM00829">
    <property type="entry name" value="PKS_ER"/>
    <property type="match status" value="1"/>
</dbReference>
<dbReference type="Pfam" id="PF13602">
    <property type="entry name" value="ADH_zinc_N_2"/>
    <property type="match status" value="1"/>
</dbReference>
<dbReference type="InterPro" id="IPR020843">
    <property type="entry name" value="ER"/>
</dbReference>
<dbReference type="Gene3D" id="3.90.180.10">
    <property type="entry name" value="Medium-chain alcohol dehydrogenases, catalytic domain"/>
    <property type="match status" value="1"/>
</dbReference>
<dbReference type="Pfam" id="PF08240">
    <property type="entry name" value="ADH_N"/>
    <property type="match status" value="1"/>
</dbReference>
<dbReference type="InterPro" id="IPR052733">
    <property type="entry name" value="Chloroplast_QOR"/>
</dbReference>
<organism evidence="2 3">
    <name type="scientific">Microbacterium azadirachtae</name>
    <dbReference type="NCBI Taxonomy" id="582680"/>
    <lineage>
        <taxon>Bacteria</taxon>
        <taxon>Bacillati</taxon>
        <taxon>Actinomycetota</taxon>
        <taxon>Actinomycetes</taxon>
        <taxon>Micrococcales</taxon>
        <taxon>Microbacteriaceae</taxon>
        <taxon>Microbacterium</taxon>
    </lineage>
</organism>
<accession>A0A0F0KNG0</accession>
<proteinExistence type="predicted"/>
<dbReference type="InterPro" id="IPR036291">
    <property type="entry name" value="NAD(P)-bd_dom_sf"/>
</dbReference>
<dbReference type="AlphaFoldDB" id="A0A0F0KNG0"/>
<dbReference type="Gene3D" id="3.40.50.720">
    <property type="entry name" value="NAD(P)-binding Rossmann-like Domain"/>
    <property type="match status" value="1"/>
</dbReference>
<dbReference type="PATRIC" id="fig|582680.7.peg.2752"/>
<dbReference type="PANTHER" id="PTHR44013">
    <property type="entry name" value="ZINC-TYPE ALCOHOL DEHYDROGENASE-LIKE PROTEIN C16A3.02C"/>
    <property type="match status" value="1"/>
</dbReference>
<dbReference type="InterPro" id="IPR011032">
    <property type="entry name" value="GroES-like_sf"/>
</dbReference>
<dbReference type="EMBL" id="JYIT01000082">
    <property type="protein sequence ID" value="KJL20771.1"/>
    <property type="molecule type" value="Genomic_DNA"/>
</dbReference>
<protein>
    <submittedName>
        <fullName evidence="2">Zinc-type alcohol dehydrogenase-like protein</fullName>
    </submittedName>
</protein>
<dbReference type="Proteomes" id="UP000033448">
    <property type="component" value="Unassembled WGS sequence"/>
</dbReference>
<evidence type="ECO:0000259" key="1">
    <source>
        <dbReference type="SMART" id="SM00829"/>
    </source>
</evidence>